<dbReference type="PROSITE" id="PS51450">
    <property type="entry name" value="LRR"/>
    <property type="match status" value="4"/>
</dbReference>
<dbReference type="SMART" id="SM00369">
    <property type="entry name" value="LRR_TYP"/>
    <property type="match status" value="5"/>
</dbReference>
<organism evidence="4 5">
    <name type="scientific">Riccia fluitans</name>
    <dbReference type="NCBI Taxonomy" id="41844"/>
    <lineage>
        <taxon>Eukaryota</taxon>
        <taxon>Viridiplantae</taxon>
        <taxon>Streptophyta</taxon>
        <taxon>Embryophyta</taxon>
        <taxon>Marchantiophyta</taxon>
        <taxon>Marchantiopsida</taxon>
        <taxon>Marchantiidae</taxon>
        <taxon>Marchantiales</taxon>
        <taxon>Ricciaceae</taxon>
        <taxon>Riccia</taxon>
    </lineage>
</organism>
<evidence type="ECO:0000313" key="4">
    <source>
        <dbReference type="EMBL" id="KAL2613173.1"/>
    </source>
</evidence>
<dbReference type="PANTHER" id="PTHR46652">
    <property type="entry name" value="LEUCINE-RICH REPEAT AND IQ DOMAIN-CONTAINING PROTEIN 1-RELATED"/>
    <property type="match status" value="1"/>
</dbReference>
<dbReference type="InterPro" id="IPR032675">
    <property type="entry name" value="LRR_dom_sf"/>
</dbReference>
<evidence type="ECO:0000256" key="3">
    <source>
        <dbReference type="SAM" id="MobiDB-lite"/>
    </source>
</evidence>
<dbReference type="EMBL" id="JBHFFA010000007">
    <property type="protein sequence ID" value="KAL2613173.1"/>
    <property type="molecule type" value="Genomic_DNA"/>
</dbReference>
<dbReference type="FunFam" id="3.80.10.10:FF:000312">
    <property type="entry name" value="Protein phosphatases pp1 regulatory subunit, putative"/>
    <property type="match status" value="1"/>
</dbReference>
<evidence type="ECO:0008006" key="6">
    <source>
        <dbReference type="Google" id="ProtNLM"/>
    </source>
</evidence>
<name>A0ABD1XX19_9MARC</name>
<keyword evidence="1" id="KW-0433">Leucine-rich repeat</keyword>
<feature type="region of interest" description="Disordered" evidence="3">
    <location>
        <begin position="34"/>
        <end position="69"/>
    </location>
</feature>
<dbReference type="InterPro" id="IPR001611">
    <property type="entry name" value="Leu-rich_rpt"/>
</dbReference>
<comment type="caution">
    <text evidence="4">The sequence shown here is derived from an EMBL/GenBank/DDBJ whole genome shotgun (WGS) entry which is preliminary data.</text>
</comment>
<reference evidence="4 5" key="1">
    <citation type="submission" date="2024-09" db="EMBL/GenBank/DDBJ databases">
        <title>Chromosome-scale assembly of Riccia fluitans.</title>
        <authorList>
            <person name="Paukszto L."/>
            <person name="Sawicki J."/>
            <person name="Karawczyk K."/>
            <person name="Piernik-Szablinska J."/>
            <person name="Szczecinska M."/>
            <person name="Mazdziarz M."/>
        </authorList>
    </citation>
    <scope>NUCLEOTIDE SEQUENCE [LARGE SCALE GENOMIC DNA]</scope>
    <source>
        <strain evidence="4">Rf_01</strain>
        <tissue evidence="4">Aerial parts of the thallus</tissue>
    </source>
</reference>
<dbReference type="AlphaFoldDB" id="A0ABD1XX19"/>
<proteinExistence type="predicted"/>
<accession>A0ABD1XX19</accession>
<sequence>MVEDTDGVAAVRSTLGSGMEVPGASVDLNVATGANSESKSVTAPADMEATTSKSPETFSTGNTSTTEGFVEEDGILDLTSWQLHTLKDTDLPTTVVELDLTANRLTEIDERLGQMSGLKKLSLRQNLLEDSAMEALNKWPAVYGLEELVVRDNRLTRIPVVSALSKLVLFDVSYNKITSMAGVSKLSPTLREVYLSSNAIPRIEELDHLDELQILELGFNKVRKMDGIQKLTKLRELWLGRNRITTVNMCGLTSLTRISVQSNHLTSMRGFEACVLLEELYLSHNKLTEMEGLSTLTRLRILDVSSNKLETVKDVKNLNRLEDLWLNDNNIPTLEGIEAALEGLKNSLTVIYLERNPCARNNPEYTTKLRKMLPKLVQIDCQFFEQK</sequence>
<dbReference type="Gene3D" id="3.80.10.10">
    <property type="entry name" value="Ribonuclease Inhibitor"/>
    <property type="match status" value="3"/>
</dbReference>
<keyword evidence="2" id="KW-0677">Repeat</keyword>
<evidence type="ECO:0000313" key="5">
    <source>
        <dbReference type="Proteomes" id="UP001605036"/>
    </source>
</evidence>
<dbReference type="InterPro" id="IPR025875">
    <property type="entry name" value="Leu-rich_rpt_4"/>
</dbReference>
<gene>
    <name evidence="4" type="ORF">R1flu_024865</name>
</gene>
<dbReference type="SMART" id="SM00368">
    <property type="entry name" value="LRR_RI"/>
    <property type="match status" value="3"/>
</dbReference>
<dbReference type="Proteomes" id="UP001605036">
    <property type="component" value="Unassembled WGS sequence"/>
</dbReference>
<dbReference type="SUPFAM" id="SSF52058">
    <property type="entry name" value="L domain-like"/>
    <property type="match status" value="1"/>
</dbReference>
<dbReference type="Pfam" id="PF12799">
    <property type="entry name" value="LRR_4"/>
    <property type="match status" value="1"/>
</dbReference>
<evidence type="ECO:0000256" key="1">
    <source>
        <dbReference type="ARBA" id="ARBA00022614"/>
    </source>
</evidence>
<dbReference type="InterPro" id="IPR003591">
    <property type="entry name" value="Leu-rich_rpt_typical-subtyp"/>
</dbReference>
<feature type="compositionally biased region" description="Polar residues" evidence="3">
    <location>
        <begin position="49"/>
        <end position="67"/>
    </location>
</feature>
<dbReference type="SMART" id="SM00365">
    <property type="entry name" value="LRR_SD22"/>
    <property type="match status" value="10"/>
</dbReference>
<dbReference type="PANTHER" id="PTHR46652:SF3">
    <property type="entry name" value="LEUCINE-RICH REPEAT-CONTAINING PROTEIN 9"/>
    <property type="match status" value="1"/>
</dbReference>
<protein>
    <recommendedName>
        <fullName evidence="6">Protein phosphatase 1 regulatory subunit 7</fullName>
    </recommendedName>
</protein>
<keyword evidence="5" id="KW-1185">Reference proteome</keyword>
<evidence type="ECO:0000256" key="2">
    <source>
        <dbReference type="ARBA" id="ARBA00022737"/>
    </source>
</evidence>
<dbReference type="InterPro" id="IPR050836">
    <property type="entry name" value="SDS22/Internalin_LRR"/>
</dbReference>